<keyword evidence="2" id="KW-0732">Signal</keyword>
<comment type="caution">
    <text evidence="3">The sequence shown here is derived from an EMBL/GenBank/DDBJ whole genome shotgun (WGS) entry which is preliminary data.</text>
</comment>
<gene>
    <name evidence="3" type="ORF">WKW80_20845</name>
</gene>
<reference evidence="3 4" key="1">
    <citation type="submission" date="2024-03" db="EMBL/GenBank/DDBJ databases">
        <title>Novel species of the genus Variovorax.</title>
        <authorList>
            <person name="Liu Q."/>
            <person name="Xin Y.-H."/>
        </authorList>
    </citation>
    <scope>NUCLEOTIDE SEQUENCE [LARGE SCALE GENOMIC DNA]</scope>
    <source>
        <strain evidence="3 4">KACC 18501</strain>
    </source>
</reference>
<dbReference type="EMBL" id="JBBKZV010000014">
    <property type="protein sequence ID" value="MEJ8824456.1"/>
    <property type="molecule type" value="Genomic_DNA"/>
</dbReference>
<evidence type="ECO:0000256" key="2">
    <source>
        <dbReference type="SAM" id="SignalP"/>
    </source>
</evidence>
<keyword evidence="4" id="KW-1185">Reference proteome</keyword>
<feature type="compositionally biased region" description="Gly residues" evidence="1">
    <location>
        <begin position="30"/>
        <end position="45"/>
    </location>
</feature>
<evidence type="ECO:0000256" key="1">
    <source>
        <dbReference type="SAM" id="MobiDB-lite"/>
    </source>
</evidence>
<organism evidence="3 4">
    <name type="scientific">Variovorax humicola</name>
    <dbReference type="NCBI Taxonomy" id="1769758"/>
    <lineage>
        <taxon>Bacteria</taxon>
        <taxon>Pseudomonadati</taxon>
        <taxon>Pseudomonadota</taxon>
        <taxon>Betaproteobacteria</taxon>
        <taxon>Burkholderiales</taxon>
        <taxon>Comamonadaceae</taxon>
        <taxon>Variovorax</taxon>
    </lineage>
</organism>
<proteinExistence type="predicted"/>
<dbReference type="RefSeq" id="WP_340365484.1">
    <property type="nucleotide sequence ID" value="NZ_JBBKZV010000014.1"/>
</dbReference>
<dbReference type="SUPFAM" id="SSF46626">
    <property type="entry name" value="Cytochrome c"/>
    <property type="match status" value="1"/>
</dbReference>
<feature type="chain" id="PRO_5045099022" evidence="2">
    <location>
        <begin position="24"/>
        <end position="105"/>
    </location>
</feature>
<evidence type="ECO:0000313" key="3">
    <source>
        <dbReference type="EMBL" id="MEJ8824456.1"/>
    </source>
</evidence>
<protein>
    <submittedName>
        <fullName evidence="3">Uncharacterized protein</fullName>
    </submittedName>
</protein>
<accession>A0ABU8W329</accession>
<feature type="signal peptide" evidence="2">
    <location>
        <begin position="1"/>
        <end position="23"/>
    </location>
</feature>
<dbReference type="InterPro" id="IPR036909">
    <property type="entry name" value="Cyt_c-like_dom_sf"/>
</dbReference>
<evidence type="ECO:0000313" key="4">
    <source>
        <dbReference type="Proteomes" id="UP001363010"/>
    </source>
</evidence>
<name>A0ABU8W329_9BURK</name>
<feature type="region of interest" description="Disordered" evidence="1">
    <location>
        <begin position="23"/>
        <end position="49"/>
    </location>
</feature>
<sequence>MMPRNLLAAALAASLGILPQAEAQPATGGKRAGGSVRGTGPGQGQEGLPALLQRGPALQGISKRMTPGDITRQLMEPRGSMPKMYPTPIDDKICADLRSYLMQLP</sequence>
<dbReference type="Proteomes" id="UP001363010">
    <property type="component" value="Unassembled WGS sequence"/>
</dbReference>